<name>A0ABT8B3Z5_9NEIS</name>
<dbReference type="RefSeq" id="WP_290332463.1">
    <property type="nucleotide sequence ID" value="NZ_JAUFPU010000008.1"/>
</dbReference>
<gene>
    <name evidence="1" type="ORF">QWZ03_09410</name>
</gene>
<keyword evidence="2" id="KW-1185">Reference proteome</keyword>
<evidence type="ECO:0000313" key="2">
    <source>
        <dbReference type="Proteomes" id="UP001180081"/>
    </source>
</evidence>
<protein>
    <submittedName>
        <fullName evidence="1">Uncharacterized protein</fullName>
    </submittedName>
</protein>
<accession>A0ABT8B3Z5</accession>
<proteinExistence type="predicted"/>
<dbReference type="EMBL" id="JAUFPU010000008">
    <property type="protein sequence ID" value="MDN3576982.1"/>
    <property type="molecule type" value="Genomic_DNA"/>
</dbReference>
<sequence>MATMSLALIKIIARLRPQIWEIVGGGPQGLRIGAVQHALQAAPTEMMRSQVQQIDFYRGGDPQEAWLLNAQLSAVDLSRRLADAAAVIYSQGGDPAGFLRTTAEEMRIEGQPPELRLPAKWWSLWKEPPPRPNERDLASVLATIGVTLATLGDQVKDEVLSKAFTQTGLHIVDKAAESGGRHGNAPR</sequence>
<reference evidence="1" key="2">
    <citation type="submission" date="2023-06" db="EMBL/GenBank/DDBJ databases">
        <authorList>
            <person name="Lucena T."/>
            <person name="Sun Q."/>
        </authorList>
    </citation>
    <scope>NUCLEOTIDE SEQUENCE</scope>
    <source>
        <strain evidence="1">CECT 7703</strain>
    </source>
</reference>
<comment type="caution">
    <text evidence="1">The sequence shown here is derived from an EMBL/GenBank/DDBJ whole genome shotgun (WGS) entry which is preliminary data.</text>
</comment>
<dbReference type="Proteomes" id="UP001180081">
    <property type="component" value="Unassembled WGS sequence"/>
</dbReference>
<evidence type="ECO:0000313" key="1">
    <source>
        <dbReference type="EMBL" id="MDN3576982.1"/>
    </source>
</evidence>
<organism evidence="1 2">
    <name type="scientific">Chitinimonas viridis</name>
    <dbReference type="NCBI Taxonomy" id="664880"/>
    <lineage>
        <taxon>Bacteria</taxon>
        <taxon>Pseudomonadati</taxon>
        <taxon>Pseudomonadota</taxon>
        <taxon>Betaproteobacteria</taxon>
        <taxon>Neisseriales</taxon>
        <taxon>Chitinibacteraceae</taxon>
        <taxon>Chitinimonas</taxon>
    </lineage>
</organism>
<reference evidence="1" key="1">
    <citation type="journal article" date="2014" name="Int. J. Syst. Evol. Microbiol.">
        <title>Complete genome of a new Firmicutes species belonging to the dominant human colonic microbiota ('Ruminococcus bicirculans') reveals two chromosomes and a selective capacity to utilize plant glucans.</title>
        <authorList>
            <consortium name="NISC Comparative Sequencing Program"/>
            <person name="Wegmann U."/>
            <person name="Louis P."/>
            <person name="Goesmann A."/>
            <person name="Henrissat B."/>
            <person name="Duncan S.H."/>
            <person name="Flint H.J."/>
        </authorList>
    </citation>
    <scope>NUCLEOTIDE SEQUENCE</scope>
    <source>
        <strain evidence="1">CECT 7703</strain>
    </source>
</reference>